<protein>
    <recommendedName>
        <fullName evidence="4">NADH dehydrogenase subunit 1</fullName>
    </recommendedName>
</protein>
<reference evidence="2" key="1">
    <citation type="submission" date="2023-05" db="EMBL/GenBank/DDBJ databases">
        <authorList>
            <person name="Stuckert A."/>
        </authorList>
    </citation>
    <scope>NUCLEOTIDE SEQUENCE</scope>
</reference>
<keyword evidence="1" id="KW-0812">Transmembrane</keyword>
<keyword evidence="1" id="KW-0472">Membrane</keyword>
<accession>A0ABN9HH31</accession>
<comment type="caution">
    <text evidence="2">The sequence shown here is derived from an EMBL/GenBank/DDBJ whole genome shotgun (WGS) entry which is preliminary data.</text>
</comment>
<proteinExistence type="predicted"/>
<evidence type="ECO:0000313" key="2">
    <source>
        <dbReference type="EMBL" id="CAI9621089.1"/>
    </source>
</evidence>
<dbReference type="EMBL" id="CATNWA010021035">
    <property type="protein sequence ID" value="CAI9621089.1"/>
    <property type="molecule type" value="Genomic_DNA"/>
</dbReference>
<keyword evidence="1" id="KW-1133">Transmembrane helix</keyword>
<name>A0ABN9HH31_9NEOB</name>
<feature type="transmembrane region" description="Helical" evidence="1">
    <location>
        <begin position="17"/>
        <end position="35"/>
    </location>
</feature>
<keyword evidence="3" id="KW-1185">Reference proteome</keyword>
<evidence type="ECO:0000256" key="1">
    <source>
        <dbReference type="SAM" id="Phobius"/>
    </source>
</evidence>
<evidence type="ECO:0008006" key="4">
    <source>
        <dbReference type="Google" id="ProtNLM"/>
    </source>
</evidence>
<sequence>MLCGCIPLFYCLSGLGANYYGMYVFMCISLVGWCLQQPSLLMGLCWCEV</sequence>
<gene>
    <name evidence="2" type="ORF">SPARVUS_LOCUS16085435</name>
</gene>
<evidence type="ECO:0000313" key="3">
    <source>
        <dbReference type="Proteomes" id="UP001162483"/>
    </source>
</evidence>
<organism evidence="2 3">
    <name type="scientific">Staurois parvus</name>
    <dbReference type="NCBI Taxonomy" id="386267"/>
    <lineage>
        <taxon>Eukaryota</taxon>
        <taxon>Metazoa</taxon>
        <taxon>Chordata</taxon>
        <taxon>Craniata</taxon>
        <taxon>Vertebrata</taxon>
        <taxon>Euteleostomi</taxon>
        <taxon>Amphibia</taxon>
        <taxon>Batrachia</taxon>
        <taxon>Anura</taxon>
        <taxon>Neobatrachia</taxon>
        <taxon>Ranoidea</taxon>
        <taxon>Ranidae</taxon>
        <taxon>Staurois</taxon>
    </lineage>
</organism>
<dbReference type="Proteomes" id="UP001162483">
    <property type="component" value="Unassembled WGS sequence"/>
</dbReference>